<evidence type="ECO:0000313" key="16">
    <source>
        <dbReference type="Proteomes" id="UP001156691"/>
    </source>
</evidence>
<dbReference type="Gene3D" id="1.20.5.5270">
    <property type="match status" value="1"/>
</dbReference>
<dbReference type="PROSITE" id="PS51787">
    <property type="entry name" value="LON_N"/>
    <property type="match status" value="1"/>
</dbReference>
<comment type="subunit">
    <text evidence="9 10">Homohexamer. Organized in a ring with a central cavity.</text>
</comment>
<dbReference type="EC" id="3.4.21.53" evidence="9 10"/>
<evidence type="ECO:0000259" key="13">
    <source>
        <dbReference type="PROSITE" id="PS51786"/>
    </source>
</evidence>
<dbReference type="Proteomes" id="UP001156691">
    <property type="component" value="Unassembled WGS sequence"/>
</dbReference>
<evidence type="ECO:0000256" key="8">
    <source>
        <dbReference type="ARBA" id="ARBA00023016"/>
    </source>
</evidence>
<dbReference type="HAMAP" id="MF_01973">
    <property type="entry name" value="lon_bact"/>
    <property type="match status" value="1"/>
</dbReference>
<dbReference type="InterPro" id="IPR008268">
    <property type="entry name" value="Peptidase_S16_AS"/>
</dbReference>
<dbReference type="PRINTS" id="PR00830">
    <property type="entry name" value="ENDOLAPTASE"/>
</dbReference>
<dbReference type="InterPro" id="IPR003593">
    <property type="entry name" value="AAA+_ATPase"/>
</dbReference>
<keyword evidence="5 9" id="KW-0378">Hydrolase</keyword>
<dbReference type="GO" id="GO:0006508">
    <property type="term" value="P:proteolysis"/>
    <property type="evidence" value="ECO:0007669"/>
    <property type="project" value="UniProtKB-KW"/>
</dbReference>
<accession>A0ABQ5WCN3</accession>
<dbReference type="InterPro" id="IPR003959">
    <property type="entry name" value="ATPase_AAA_core"/>
</dbReference>
<evidence type="ECO:0000259" key="14">
    <source>
        <dbReference type="PROSITE" id="PS51787"/>
    </source>
</evidence>
<dbReference type="SUPFAM" id="SSF88697">
    <property type="entry name" value="PUA domain-like"/>
    <property type="match status" value="1"/>
</dbReference>
<feature type="active site" evidence="9 11">
    <location>
        <position position="727"/>
    </location>
</feature>
<keyword evidence="7 9" id="KW-0067">ATP-binding</keyword>
<feature type="active site" evidence="9 11">
    <location>
        <position position="684"/>
    </location>
</feature>
<dbReference type="SUPFAM" id="SSF54211">
    <property type="entry name" value="Ribosomal protein S5 domain 2-like"/>
    <property type="match status" value="1"/>
</dbReference>
<dbReference type="Gene3D" id="3.30.230.10">
    <property type="match status" value="1"/>
</dbReference>
<dbReference type="RefSeq" id="WP_284343091.1">
    <property type="nucleotide sequence ID" value="NZ_BSNS01000024.1"/>
</dbReference>
<dbReference type="SMART" id="SM00382">
    <property type="entry name" value="AAA"/>
    <property type="match status" value="1"/>
</dbReference>
<gene>
    <name evidence="9 15" type="primary">lon</name>
    <name evidence="15" type="ORF">GCM10010862_49760</name>
</gene>
<dbReference type="InterPro" id="IPR046336">
    <property type="entry name" value="Lon_prtase_N_sf"/>
</dbReference>
<dbReference type="Pfam" id="PF05362">
    <property type="entry name" value="Lon_C"/>
    <property type="match status" value="1"/>
</dbReference>
<feature type="binding site" evidence="9">
    <location>
        <begin position="362"/>
        <end position="369"/>
    </location>
    <ligand>
        <name>ATP</name>
        <dbReference type="ChEBI" id="CHEBI:30616"/>
    </ligand>
</feature>
<keyword evidence="3 9" id="KW-0645">Protease</keyword>
<comment type="similarity">
    <text evidence="9 10 11 12">Belongs to the peptidase S16 family.</text>
</comment>
<dbReference type="Gene3D" id="1.20.58.1480">
    <property type="match status" value="1"/>
</dbReference>
<evidence type="ECO:0000256" key="2">
    <source>
        <dbReference type="ARBA" id="ARBA00022490"/>
    </source>
</evidence>
<dbReference type="CDD" id="cd19500">
    <property type="entry name" value="RecA-like_Lon"/>
    <property type="match status" value="1"/>
</dbReference>
<dbReference type="InterPro" id="IPR027065">
    <property type="entry name" value="Lon_Prtase"/>
</dbReference>
<proteinExistence type="evidence at transcript level"/>
<dbReference type="Gene3D" id="2.30.130.40">
    <property type="entry name" value="LON domain-like"/>
    <property type="match status" value="1"/>
</dbReference>
<sequence>MSETNLTGGEISRDRVYPVLPLRDIVVFPGMIVPLFVGREKSVKALEEVMRDDKHILVVTQKNAQDDDPAPNDIYSTGTIATVLQLLKLPDGTVKVLVEGLNRATIDRYLQTDEYFEAEATVLVEPEHDPVEIEALARSAQTEFENYVKLNKKISAEVVAAVQQIDSHSKLADTIASHLVVKISEKEDLLSTVSLADRFTKILGLMEGEIGVLQVEKRIRSRVKRQMEKTQREYYLNEQMKAIQRELGDGEEGSNEVAELEERIKKTKLSKEARQKAEGELKKLRAMSPMSAEATVVRNYLDTLLSLPWGKKSKIKRDLEHAETVLNADHYGLEKVKERILEYLAVQSRTGKLKGPILCLVGPPGVGKTSLGKSLAKATGREFVRMALGGVRDEAEIRGHRRTYIGSMPGKVIQSLKKAGKSNPLFLLDEIDKMGQDFRGDPSSALLEVLDPEQNHTFNDHYLEVDYDLSDVMFVTTSNTLNIPGPLMDRMEIIRLSGYTEEEKREIALHHLIPETLAENGLSAKEFVLSNEMLTKVIQQYTREAGVRNLKREVSKLMRKAVAEIMRTKVDKIEIDEERLAKYLGPAVFKHGEIEAEAQVGLVTGLAWTSVGGELLTIEGVMTPGKGRMGVTGNLKEVMKESITAAMAYVRSRSIDFGIKPPMFDTRDIHVHVPEGATPKDGPSAGIAMATAIISVMTGIPVRNDVAMTGEITLRGRVLPIGGLKEKLLAALRGGIKTVLIPEENVRDLAEIPDIVKEGMEIVPVSRMDEVVKHALVHQPEAIEWNFDEKPAVSSSIEPTDEATAGLPH</sequence>
<evidence type="ECO:0000256" key="7">
    <source>
        <dbReference type="ARBA" id="ARBA00022840"/>
    </source>
</evidence>
<dbReference type="Pfam" id="PF22667">
    <property type="entry name" value="Lon_lid"/>
    <property type="match status" value="1"/>
</dbReference>
<evidence type="ECO:0000256" key="3">
    <source>
        <dbReference type="ARBA" id="ARBA00022670"/>
    </source>
</evidence>
<feature type="domain" description="Lon N-terminal" evidence="14">
    <location>
        <begin position="17"/>
        <end position="210"/>
    </location>
</feature>
<keyword evidence="2 9" id="KW-0963">Cytoplasm</keyword>
<dbReference type="PIRSF" id="PIRSF001174">
    <property type="entry name" value="Lon_proteas"/>
    <property type="match status" value="1"/>
</dbReference>
<dbReference type="InterPro" id="IPR054594">
    <property type="entry name" value="Lon_lid"/>
</dbReference>
<evidence type="ECO:0000313" key="15">
    <source>
        <dbReference type="EMBL" id="GLQ57717.1"/>
    </source>
</evidence>
<dbReference type="Gene3D" id="1.10.8.60">
    <property type="match status" value="1"/>
</dbReference>
<feature type="domain" description="Lon proteolytic" evidence="13">
    <location>
        <begin position="597"/>
        <end position="778"/>
    </location>
</feature>
<dbReference type="SUPFAM" id="SSF52540">
    <property type="entry name" value="P-loop containing nucleoside triphosphate hydrolases"/>
    <property type="match status" value="1"/>
</dbReference>
<name>A0ABQ5WCN3_9HYPH</name>
<dbReference type="PROSITE" id="PS01046">
    <property type="entry name" value="LON_SER"/>
    <property type="match status" value="1"/>
</dbReference>
<organism evidence="15 16">
    <name type="scientific">Devosia nitrariae</name>
    <dbReference type="NCBI Taxonomy" id="2071872"/>
    <lineage>
        <taxon>Bacteria</taxon>
        <taxon>Pseudomonadati</taxon>
        <taxon>Pseudomonadota</taxon>
        <taxon>Alphaproteobacteria</taxon>
        <taxon>Hyphomicrobiales</taxon>
        <taxon>Devosiaceae</taxon>
        <taxon>Devosia</taxon>
    </lineage>
</organism>
<dbReference type="Pfam" id="PF00004">
    <property type="entry name" value="AAA"/>
    <property type="match status" value="1"/>
</dbReference>
<dbReference type="NCBIfam" id="TIGR00763">
    <property type="entry name" value="lon"/>
    <property type="match status" value="1"/>
</dbReference>
<dbReference type="EMBL" id="BSNS01000024">
    <property type="protein sequence ID" value="GLQ57717.1"/>
    <property type="molecule type" value="Genomic_DNA"/>
</dbReference>
<dbReference type="PANTHER" id="PTHR10046">
    <property type="entry name" value="ATP DEPENDENT LON PROTEASE FAMILY MEMBER"/>
    <property type="match status" value="1"/>
</dbReference>
<evidence type="ECO:0000256" key="5">
    <source>
        <dbReference type="ARBA" id="ARBA00022801"/>
    </source>
</evidence>
<dbReference type="PROSITE" id="PS51786">
    <property type="entry name" value="LON_PROTEOLYTIC"/>
    <property type="match status" value="1"/>
</dbReference>
<dbReference type="Pfam" id="PF02190">
    <property type="entry name" value="LON_substr_bdg"/>
    <property type="match status" value="1"/>
</dbReference>
<comment type="caution">
    <text evidence="15">The sequence shown here is derived from an EMBL/GenBank/DDBJ whole genome shotgun (WGS) entry which is preliminary data.</text>
</comment>
<dbReference type="SMART" id="SM00464">
    <property type="entry name" value="LON"/>
    <property type="match status" value="1"/>
</dbReference>
<dbReference type="InterPro" id="IPR014721">
    <property type="entry name" value="Ribsml_uS5_D2-typ_fold_subgr"/>
</dbReference>
<evidence type="ECO:0000256" key="4">
    <source>
        <dbReference type="ARBA" id="ARBA00022741"/>
    </source>
</evidence>
<evidence type="ECO:0000256" key="12">
    <source>
        <dbReference type="RuleBase" id="RU000591"/>
    </source>
</evidence>
<evidence type="ECO:0000256" key="1">
    <source>
        <dbReference type="ARBA" id="ARBA00004496"/>
    </source>
</evidence>
<comment type="induction">
    <text evidence="9">By heat shock.</text>
</comment>
<dbReference type="InterPro" id="IPR027543">
    <property type="entry name" value="Lon_bac"/>
</dbReference>
<dbReference type="InterPro" id="IPR004815">
    <property type="entry name" value="Lon_bac/euk-typ"/>
</dbReference>
<dbReference type="InterPro" id="IPR015947">
    <property type="entry name" value="PUA-like_sf"/>
</dbReference>
<dbReference type="InterPro" id="IPR020568">
    <property type="entry name" value="Ribosomal_Su5_D2-typ_SF"/>
</dbReference>
<keyword evidence="8 9" id="KW-0346">Stress response</keyword>
<protein>
    <recommendedName>
        <fullName evidence="9 10">Lon protease</fullName>
        <ecNumber evidence="9 10">3.4.21.53</ecNumber>
    </recommendedName>
    <alternativeName>
        <fullName evidence="9">ATP-dependent protease La</fullName>
    </alternativeName>
</protein>
<dbReference type="InterPro" id="IPR008269">
    <property type="entry name" value="Lon_proteolytic"/>
</dbReference>
<comment type="function">
    <text evidence="9">ATP-dependent serine protease that mediates the selective degradation of mutant and abnormal proteins as well as certain short-lived regulatory proteins. Required for cellular homeostasis and for survival from DNA damage and developmental changes induced by stress. Degrades polypeptides processively to yield small peptide fragments that are 5 to 10 amino acids long. Binds to DNA in a double-stranded, site-specific manner.</text>
</comment>
<keyword evidence="4 9" id="KW-0547">Nucleotide-binding</keyword>
<dbReference type="NCBIfam" id="NF008053">
    <property type="entry name" value="PRK10787.1"/>
    <property type="match status" value="1"/>
</dbReference>
<dbReference type="GO" id="GO:0008233">
    <property type="term" value="F:peptidase activity"/>
    <property type="evidence" value="ECO:0007669"/>
    <property type="project" value="UniProtKB-KW"/>
</dbReference>
<evidence type="ECO:0000256" key="10">
    <source>
        <dbReference type="PIRNR" id="PIRNR001174"/>
    </source>
</evidence>
<evidence type="ECO:0000256" key="6">
    <source>
        <dbReference type="ARBA" id="ARBA00022825"/>
    </source>
</evidence>
<dbReference type="Gene3D" id="3.40.50.300">
    <property type="entry name" value="P-loop containing nucleotide triphosphate hydrolases"/>
    <property type="match status" value="1"/>
</dbReference>
<comment type="subcellular location">
    <subcellularLocation>
        <location evidence="1 9 10">Cytoplasm</location>
    </subcellularLocation>
</comment>
<evidence type="ECO:0000256" key="11">
    <source>
        <dbReference type="PROSITE-ProRule" id="PRU01122"/>
    </source>
</evidence>
<reference evidence="16" key="1">
    <citation type="journal article" date="2019" name="Int. J. Syst. Evol. Microbiol.">
        <title>The Global Catalogue of Microorganisms (GCM) 10K type strain sequencing project: providing services to taxonomists for standard genome sequencing and annotation.</title>
        <authorList>
            <consortium name="The Broad Institute Genomics Platform"/>
            <consortium name="The Broad Institute Genome Sequencing Center for Infectious Disease"/>
            <person name="Wu L."/>
            <person name="Ma J."/>
        </authorList>
    </citation>
    <scope>NUCLEOTIDE SEQUENCE [LARGE SCALE GENOMIC DNA]</scope>
    <source>
        <strain evidence="16">NBRC 112416</strain>
    </source>
</reference>
<dbReference type="InterPro" id="IPR027417">
    <property type="entry name" value="P-loop_NTPase"/>
</dbReference>
<keyword evidence="16" id="KW-1185">Reference proteome</keyword>
<evidence type="ECO:0000256" key="9">
    <source>
        <dbReference type="HAMAP-Rule" id="MF_01973"/>
    </source>
</evidence>
<comment type="catalytic activity">
    <reaction evidence="9 10 11">
        <text>Hydrolysis of proteins in presence of ATP.</text>
        <dbReference type="EC" id="3.4.21.53"/>
    </reaction>
</comment>
<keyword evidence="6 9" id="KW-0720">Serine protease</keyword>
<dbReference type="InterPro" id="IPR003111">
    <property type="entry name" value="Lon_prtase_N"/>
</dbReference>